<protein>
    <submittedName>
        <fullName evidence="2">Uncharacterized protein</fullName>
    </submittedName>
</protein>
<name>A0A550C8M7_9AGAR</name>
<sequence>MSLAAFAEAIRNPDNPQDPINCPPSGGADLCSKETSCNDRIRINYGQTEKGHYIWYLNDYDPTTFRRESLSLPTPLGRAKRAALDRTYICLDPERSRLGENSTRSRNRV</sequence>
<keyword evidence="3" id="KW-1185">Reference proteome</keyword>
<evidence type="ECO:0000313" key="3">
    <source>
        <dbReference type="Proteomes" id="UP000320762"/>
    </source>
</evidence>
<evidence type="ECO:0000313" key="2">
    <source>
        <dbReference type="EMBL" id="TRM61154.1"/>
    </source>
</evidence>
<dbReference type="OrthoDB" id="2816750at2759"/>
<evidence type="ECO:0000256" key="1">
    <source>
        <dbReference type="SAM" id="MobiDB-lite"/>
    </source>
</evidence>
<dbReference type="Proteomes" id="UP000320762">
    <property type="component" value="Unassembled WGS sequence"/>
</dbReference>
<feature type="region of interest" description="Disordered" evidence="1">
    <location>
        <begin position="1"/>
        <end position="25"/>
    </location>
</feature>
<accession>A0A550C8M7</accession>
<proteinExistence type="predicted"/>
<dbReference type="EMBL" id="VDMD01000018">
    <property type="protein sequence ID" value="TRM61154.1"/>
    <property type="molecule type" value="Genomic_DNA"/>
</dbReference>
<reference evidence="2 3" key="1">
    <citation type="journal article" date="2019" name="New Phytol.">
        <title>Comparative genomics reveals unique wood-decay strategies and fruiting body development in the Schizophyllaceae.</title>
        <authorList>
            <person name="Almasi E."/>
            <person name="Sahu N."/>
            <person name="Krizsan K."/>
            <person name="Balint B."/>
            <person name="Kovacs G.M."/>
            <person name="Kiss B."/>
            <person name="Cseklye J."/>
            <person name="Drula E."/>
            <person name="Henrissat B."/>
            <person name="Nagy I."/>
            <person name="Chovatia M."/>
            <person name="Adam C."/>
            <person name="LaButti K."/>
            <person name="Lipzen A."/>
            <person name="Riley R."/>
            <person name="Grigoriev I.V."/>
            <person name="Nagy L.G."/>
        </authorList>
    </citation>
    <scope>NUCLEOTIDE SEQUENCE [LARGE SCALE GENOMIC DNA]</scope>
    <source>
        <strain evidence="2 3">NL-1724</strain>
    </source>
</reference>
<comment type="caution">
    <text evidence="2">The sequence shown here is derived from an EMBL/GenBank/DDBJ whole genome shotgun (WGS) entry which is preliminary data.</text>
</comment>
<organism evidence="2 3">
    <name type="scientific">Schizophyllum amplum</name>
    <dbReference type="NCBI Taxonomy" id="97359"/>
    <lineage>
        <taxon>Eukaryota</taxon>
        <taxon>Fungi</taxon>
        <taxon>Dikarya</taxon>
        <taxon>Basidiomycota</taxon>
        <taxon>Agaricomycotina</taxon>
        <taxon>Agaricomycetes</taxon>
        <taxon>Agaricomycetidae</taxon>
        <taxon>Agaricales</taxon>
        <taxon>Schizophyllaceae</taxon>
        <taxon>Schizophyllum</taxon>
    </lineage>
</organism>
<dbReference type="AlphaFoldDB" id="A0A550C8M7"/>
<gene>
    <name evidence="2" type="ORF">BD626DRAFT_538400</name>
</gene>